<dbReference type="InterPro" id="IPR044189">
    <property type="entry name" value="XPO4/7-like"/>
</dbReference>
<protein>
    <submittedName>
        <fullName evidence="9">Uncharacterized protein</fullName>
    </submittedName>
</protein>
<dbReference type="STRING" id="133383.A0A1R0H981"/>
<name>A0A1R0H981_9FUNG</name>
<evidence type="ECO:0000256" key="8">
    <source>
        <dbReference type="SAM" id="Phobius"/>
    </source>
</evidence>
<dbReference type="OrthoDB" id="5548448at2759"/>
<organism evidence="9 10">
    <name type="scientific">Smittium mucronatum</name>
    <dbReference type="NCBI Taxonomy" id="133383"/>
    <lineage>
        <taxon>Eukaryota</taxon>
        <taxon>Fungi</taxon>
        <taxon>Fungi incertae sedis</taxon>
        <taxon>Zoopagomycota</taxon>
        <taxon>Kickxellomycotina</taxon>
        <taxon>Harpellomycetes</taxon>
        <taxon>Harpellales</taxon>
        <taxon>Legeriomycetaceae</taxon>
        <taxon>Smittium</taxon>
    </lineage>
</organism>
<dbReference type="GO" id="GO:0006611">
    <property type="term" value="P:protein export from nucleus"/>
    <property type="evidence" value="ECO:0007669"/>
    <property type="project" value="TreeGrafter"/>
</dbReference>
<gene>
    <name evidence="9" type="ORF">AYI68_g157</name>
</gene>
<dbReference type="EMBL" id="LSSL01000047">
    <property type="protein sequence ID" value="OLY85648.1"/>
    <property type="molecule type" value="Genomic_DNA"/>
</dbReference>
<keyword evidence="8" id="KW-0812">Transmembrane</keyword>
<keyword evidence="4" id="KW-0813">Transport</keyword>
<keyword evidence="8" id="KW-1133">Transmembrane helix</keyword>
<keyword evidence="8" id="KW-0472">Membrane</keyword>
<reference evidence="9 10" key="1">
    <citation type="journal article" date="2016" name="Mol. Biol. Evol.">
        <title>Genome-Wide Survey of Gut Fungi (Harpellales) Reveals the First Horizontally Transferred Ubiquitin Gene from a Mosquito Host.</title>
        <authorList>
            <person name="Wang Y."/>
            <person name="White M.M."/>
            <person name="Kvist S."/>
            <person name="Moncalvo J.M."/>
        </authorList>
    </citation>
    <scope>NUCLEOTIDE SEQUENCE [LARGE SCALE GENOMIC DNA]</scope>
    <source>
        <strain evidence="9 10">ALG-7-W6</strain>
    </source>
</reference>
<sequence>MNAIKVAEKILHWDFTKPDIYSVVSAVLGNKKYTNNNKGSSSESSSEILDFKPVNFPPNWASLLMDPKVLQLFISVYNKKSSYRIHNKDDRFYGITVRIISISLALFFVNTFIWFSIRFNSEFTDEIDEESAGLIEISEINKQFIKTFLLEASVFDQNENSVLPLEYLFLYISNARDYLKSLHQAIEICLKGIYSILRHEDFSSVDDFDDSVILDAFYNFLESLVDIVDASNEWKDLFELNYTLENAPKKTDPTNFLNYISEISIPICHSYFDICMALSIKTPDSAANSGFENSQKEDSYAPQNHSFVGHFPLISKLILLNPYVTLSELCNLIESNLNSLRSSQGEIVGHFTNLSIEKNSSALPISTNNSHKLLSWIFKLCGYILADNAENENVLIPSQILESSIEVSKKIFRFKFPISKTNGHSSPRFMGKNAPVIIDIPMNFDINLTTKDPLINIILMSFSCLELILSDKHLYLTNPLKNLIESIFNFFARIGPVYFFPNESDYEYLSLSIRMALGKIESPSDSVDVISRYLYLTINSLLLFSKNEILVSSIVESILPLLKSNSIKKQMITSNQYRLFVGKLIQNLSVFPQSSRSKIVFIVSTLSVCSINNSELNFGEIPDIFQLADKFFFDDFGCLLGEKEDKAVFVLEIICSKALDNNGQKIIFADDDHRFEYLKNKVSYGLDIMDGIFMAAHPSIVWDFHFLITEKFVKLISYFFSMFSNYSDMTLKLLKSLEYIVKYQEFCWFTEVEPSNIQKYIPDAVFGDLSKIETFSQHAFATINAFSLMLNDSIRSYASAKMSSKKLKAPSDSAEYEDTIFFLQNSTLLSLISQISTRSFGIWPTYIELGSRSLGTHEEDVTKNFLTSLLINSVEISHATIKIEEMVVLNLLDPYLIMINEISSFSGRDFWFNLDDNSVEYILKVILHTIELPFPNILMNASSILNRLVFRSVATVYQRLYSENEFLGNTLLRKLLPVSADALEKLLLNLLKKSSEFIMERVSDEQKNRVPHIFNEFYQNLKQLNSIKILLDEDSDKPSSLIDELYLEIRQPLYSFLANLRSIIVIQ</sequence>
<comment type="subcellular location">
    <subcellularLocation>
        <location evidence="2">Cytoplasm</location>
    </subcellularLocation>
    <subcellularLocation>
        <location evidence="1">Nucleus</location>
    </subcellularLocation>
</comment>
<evidence type="ECO:0000256" key="7">
    <source>
        <dbReference type="ARBA" id="ARBA00023242"/>
    </source>
</evidence>
<proteinExistence type="inferred from homology"/>
<feature type="transmembrane region" description="Helical" evidence="8">
    <location>
        <begin position="92"/>
        <end position="115"/>
    </location>
</feature>
<accession>A0A1R0H981</accession>
<dbReference type="Proteomes" id="UP000187455">
    <property type="component" value="Unassembled WGS sequence"/>
</dbReference>
<dbReference type="PANTHER" id="PTHR12596:SF1">
    <property type="entry name" value="EXPORTIN-4"/>
    <property type="match status" value="1"/>
</dbReference>
<evidence type="ECO:0000256" key="2">
    <source>
        <dbReference type="ARBA" id="ARBA00004496"/>
    </source>
</evidence>
<evidence type="ECO:0000256" key="4">
    <source>
        <dbReference type="ARBA" id="ARBA00022448"/>
    </source>
</evidence>
<evidence type="ECO:0000313" key="9">
    <source>
        <dbReference type="EMBL" id="OLY85648.1"/>
    </source>
</evidence>
<evidence type="ECO:0000256" key="3">
    <source>
        <dbReference type="ARBA" id="ARBA00009466"/>
    </source>
</evidence>
<comment type="caution">
    <text evidence="9">The sequence shown here is derived from an EMBL/GenBank/DDBJ whole genome shotgun (WGS) entry which is preliminary data.</text>
</comment>
<keyword evidence="10" id="KW-1185">Reference proteome</keyword>
<keyword evidence="6" id="KW-0653">Protein transport</keyword>
<dbReference type="GO" id="GO:0005643">
    <property type="term" value="C:nuclear pore"/>
    <property type="evidence" value="ECO:0007669"/>
    <property type="project" value="TreeGrafter"/>
</dbReference>
<dbReference type="GO" id="GO:0005737">
    <property type="term" value="C:cytoplasm"/>
    <property type="evidence" value="ECO:0007669"/>
    <property type="project" value="UniProtKB-SubCell"/>
</dbReference>
<evidence type="ECO:0000256" key="5">
    <source>
        <dbReference type="ARBA" id="ARBA00022490"/>
    </source>
</evidence>
<keyword evidence="5" id="KW-0963">Cytoplasm</keyword>
<dbReference type="GO" id="GO:0005049">
    <property type="term" value="F:nuclear export signal receptor activity"/>
    <property type="evidence" value="ECO:0007669"/>
    <property type="project" value="InterPro"/>
</dbReference>
<evidence type="ECO:0000313" key="10">
    <source>
        <dbReference type="Proteomes" id="UP000187455"/>
    </source>
</evidence>
<keyword evidence="7" id="KW-0539">Nucleus</keyword>
<evidence type="ECO:0000256" key="1">
    <source>
        <dbReference type="ARBA" id="ARBA00004123"/>
    </source>
</evidence>
<comment type="similarity">
    <text evidence="3">Belongs to the exportin family.</text>
</comment>
<dbReference type="PANTHER" id="PTHR12596">
    <property type="entry name" value="EXPORTIN 4,7-RELATED"/>
    <property type="match status" value="1"/>
</dbReference>
<dbReference type="AlphaFoldDB" id="A0A1R0H981"/>
<evidence type="ECO:0000256" key="6">
    <source>
        <dbReference type="ARBA" id="ARBA00022927"/>
    </source>
</evidence>